<reference evidence="1" key="1">
    <citation type="submission" date="2017-01" db="EMBL/GenBank/DDBJ databases">
        <authorList>
            <person name="Mah S.A."/>
            <person name="Swanson W.J."/>
            <person name="Moy G.W."/>
            <person name="Vacquier V.D."/>
        </authorList>
    </citation>
    <scope>NUCLEOTIDE SEQUENCE [LARGE SCALE GENOMIC DNA]</scope>
    <source>
        <strain evidence="1">C18/9</strain>
    </source>
</reference>
<organism evidence="1 2">
    <name type="scientific">Armillaria ostoyae</name>
    <name type="common">Armillaria root rot fungus</name>
    <dbReference type="NCBI Taxonomy" id="47428"/>
    <lineage>
        <taxon>Eukaryota</taxon>
        <taxon>Fungi</taxon>
        <taxon>Dikarya</taxon>
        <taxon>Basidiomycota</taxon>
        <taxon>Agaricomycotina</taxon>
        <taxon>Agaricomycetes</taxon>
        <taxon>Agaricomycetidae</taxon>
        <taxon>Agaricales</taxon>
        <taxon>Marasmiineae</taxon>
        <taxon>Physalacriaceae</taxon>
        <taxon>Armillaria</taxon>
    </lineage>
</organism>
<gene>
    <name evidence="1" type="ORF">ARMOST_20102</name>
</gene>
<evidence type="ECO:0000313" key="1">
    <source>
        <dbReference type="EMBL" id="SJL16576.1"/>
    </source>
</evidence>
<evidence type="ECO:0000313" key="2">
    <source>
        <dbReference type="Proteomes" id="UP000219338"/>
    </source>
</evidence>
<keyword evidence="2" id="KW-1185">Reference proteome</keyword>
<dbReference type="EMBL" id="FUEG01000036">
    <property type="protein sequence ID" value="SJL16576.1"/>
    <property type="molecule type" value="Genomic_DNA"/>
</dbReference>
<proteinExistence type="predicted"/>
<dbReference type="Proteomes" id="UP000219338">
    <property type="component" value="Unassembled WGS sequence"/>
</dbReference>
<sequence length="225" mass="24882">MKLNTDAEPEARAVVSLDGEPYSCIWAGMGSSVPSTSTQFVNQEAQNFAPNRSETDIGRVCARSFDVTTKFTQHLSLSPSKLAIYPHYLLDRSWQLVGMPAIVESSGSAVLQDKVAQYCNRSGSSSKTKQQQLQQRIAGSQTRCQPFSTIITSVPPEQCPSNVITEFDSVGLNTYTVPSPPLQLYLTHSLNAVSCIQRRSSGAHSRWFVWNIDDYNNGWEILEAK</sequence>
<protein>
    <submittedName>
        <fullName evidence="1">Uncharacterized protein</fullName>
    </submittedName>
</protein>
<dbReference type="AlphaFoldDB" id="A0A284S6I8"/>
<accession>A0A284S6I8</accession>
<dbReference type="STRING" id="47428.A0A284S6I8"/>
<name>A0A284S6I8_ARMOS</name>